<dbReference type="AlphaFoldDB" id="A0A401H5F5"/>
<keyword evidence="3" id="KW-0862">Zinc</keyword>
<dbReference type="Proteomes" id="UP000287166">
    <property type="component" value="Unassembled WGS sequence"/>
</dbReference>
<dbReference type="Pfam" id="PF00569">
    <property type="entry name" value="ZZ"/>
    <property type="match status" value="3"/>
</dbReference>
<feature type="compositionally biased region" description="Low complexity" evidence="5">
    <location>
        <begin position="603"/>
        <end position="616"/>
    </location>
</feature>
<name>A0A401H5F5_9APHY</name>
<dbReference type="PROSITE" id="PS51745">
    <property type="entry name" value="PB1"/>
    <property type="match status" value="1"/>
</dbReference>
<feature type="compositionally biased region" description="Polar residues" evidence="5">
    <location>
        <begin position="423"/>
        <end position="437"/>
    </location>
</feature>
<evidence type="ECO:0000256" key="5">
    <source>
        <dbReference type="SAM" id="MobiDB-lite"/>
    </source>
</evidence>
<evidence type="ECO:0008006" key="10">
    <source>
        <dbReference type="Google" id="ProtNLM"/>
    </source>
</evidence>
<dbReference type="Pfam" id="PF00564">
    <property type="entry name" value="PB1"/>
    <property type="match status" value="1"/>
</dbReference>
<keyword evidence="1" id="KW-0479">Metal-binding</keyword>
<dbReference type="SUPFAM" id="SSF54277">
    <property type="entry name" value="CAD &amp; PB1 domains"/>
    <property type="match status" value="1"/>
</dbReference>
<feature type="domain" description="ZZ-type" evidence="6">
    <location>
        <begin position="862"/>
        <end position="919"/>
    </location>
</feature>
<feature type="region of interest" description="Disordered" evidence="5">
    <location>
        <begin position="486"/>
        <end position="527"/>
    </location>
</feature>
<feature type="region of interest" description="Disordered" evidence="5">
    <location>
        <begin position="600"/>
        <end position="633"/>
    </location>
</feature>
<protein>
    <recommendedName>
        <fullName evidence="10">ZZ-type domain-containing protein</fullName>
    </recommendedName>
</protein>
<dbReference type="SUPFAM" id="SSF57850">
    <property type="entry name" value="RING/U-box"/>
    <property type="match status" value="4"/>
</dbReference>
<dbReference type="PANTHER" id="PTHR20930">
    <property type="entry name" value="OVARIAN CARCINOMA ANTIGEN CA125-RELATED"/>
    <property type="match status" value="1"/>
</dbReference>
<sequence length="1036" mass="112798">MSSEYGSSDIDWTETRPDKALVVKCSYEGLNKRITFNSARTCSYDFLRQRVEECFSLSATSYAITYTDDDGEVTDISTESDLTEAIRYFHPANEEPISSAASILSGRSFNKGKITVRVRITVEYDGPSLSDTSSLVSLDEYRNRNGSDFSLSFTSPPPAEIDDDSVTISSKDLGSKYELYRARGAKTIVSAPSQEPLIARPARPPDDWEASSVPSIAPTLDLGDVQSARSSLANPFLDDDSPPEDSGHRDDPSSVFQRLKLEDTRQASSSHSSSTLHSERGAAWLRDQNARAVKAMLGDVPSRPLSYSGADSADMLDDASSAMGGELALQQDSSGKYYFAYTAGSSAGSQSAHDSGYDDRSSVYDDLGTSVAGSDEVVQSRPVSMEVNVFDLQGAASGETSDLHRCASSASTSSSSSSSSVSNPFTRRSNSEPTFTQDFVHPDVPHDVLPYITTVPPVPPQDPPSCSECGVILDAIRYVCSKCGEKKPPGAQENGGKGKDREVYVERSHNHSSHAHSPSLSPLQRATSPSLSSWSVVTGSDIPLRPLGDNAPWKPLPAIPSPKYLAVTPESMPSTPKETGYELCWGCIESAGVTHALEMSVAPGSSPGSGDWPSSPEDAQRALSQWRRSAPSQKGQLRHAFIEKSWGHKGWQDVEQDEHRSCTCSGCSTVIVNHRFKCASCKNFNLCRACYSQVHEIHPSHAFLVVPDKAVRARSVPVISITPSLPTCELSMTHPGVKCVHCMQDIVGARFHCAICEAIDICSNCESAGLPGNLDSSDGGHNSSHIMIKIPYPLGTAELQSASRTAKSLWTGRDAATGQRVTSRERRNSLISSYDGTVLGSSTRIGITSALDDVSVTSETDDHGIRCNGCNQNIVGNRYQCAECPSIPRPYNLCSLCEERSYIVHDPMHIFFKFPRPVDRPLQSEYPFIPRLYKAPVGSLSPFNRDDPKAYLKDLFHNSLLCDCCMMKIQGAWYRCAYCGRDLCEVCQEIDTHDNAHAFVVFKSSVDMHMFKRFAELGNDPNGPSPPIIPYPIYHP</sequence>
<feature type="domain" description="ZZ-type" evidence="6">
    <location>
        <begin position="734"/>
        <end position="795"/>
    </location>
</feature>
<dbReference type="InterPro" id="IPR000270">
    <property type="entry name" value="PB1_dom"/>
</dbReference>
<dbReference type="EMBL" id="BFAD01000016">
    <property type="protein sequence ID" value="GBE89623.1"/>
    <property type="molecule type" value="Genomic_DNA"/>
</dbReference>
<feature type="region of interest" description="Disordered" evidence="5">
    <location>
        <begin position="401"/>
        <end position="441"/>
    </location>
</feature>
<evidence type="ECO:0000313" key="8">
    <source>
        <dbReference type="EMBL" id="GBE89623.1"/>
    </source>
</evidence>
<feature type="region of interest" description="Disordered" evidence="5">
    <location>
        <begin position="195"/>
        <end position="215"/>
    </location>
</feature>
<evidence type="ECO:0000259" key="7">
    <source>
        <dbReference type="PROSITE" id="PS51745"/>
    </source>
</evidence>
<feature type="region of interest" description="Disordered" evidence="5">
    <location>
        <begin position="263"/>
        <end position="282"/>
    </location>
</feature>
<feature type="domain" description="PB1" evidence="7">
    <location>
        <begin position="20"/>
        <end position="119"/>
    </location>
</feature>
<dbReference type="CDD" id="cd02340">
    <property type="entry name" value="ZZ_NBR1_like"/>
    <property type="match status" value="2"/>
</dbReference>
<evidence type="ECO:0000256" key="4">
    <source>
        <dbReference type="PROSITE-ProRule" id="PRU00228"/>
    </source>
</evidence>
<keyword evidence="9" id="KW-1185">Reference proteome</keyword>
<feature type="compositionally biased region" description="Basic and acidic residues" evidence="5">
    <location>
        <begin position="496"/>
        <end position="509"/>
    </location>
</feature>
<dbReference type="Gene3D" id="3.10.20.90">
    <property type="entry name" value="Phosphatidylinositol 3-kinase Catalytic Subunit, Chain A, domain 1"/>
    <property type="match status" value="1"/>
</dbReference>
<dbReference type="STRING" id="139825.A0A401H5F5"/>
<feature type="domain" description="ZZ-type" evidence="6">
    <location>
        <begin position="659"/>
        <end position="711"/>
    </location>
</feature>
<dbReference type="RefSeq" id="XP_027620536.1">
    <property type="nucleotide sequence ID" value="XM_027764735.1"/>
</dbReference>
<dbReference type="PROSITE" id="PS50135">
    <property type="entry name" value="ZF_ZZ_2"/>
    <property type="match status" value="3"/>
</dbReference>
<dbReference type="InterPro" id="IPR053793">
    <property type="entry name" value="PB1-like"/>
</dbReference>
<comment type="caution">
    <text evidence="8">The sequence shown here is derived from an EMBL/GenBank/DDBJ whole genome shotgun (WGS) entry which is preliminary data.</text>
</comment>
<evidence type="ECO:0000256" key="1">
    <source>
        <dbReference type="ARBA" id="ARBA00022723"/>
    </source>
</evidence>
<gene>
    <name evidence="8" type="ORF">SCP_1602860</name>
</gene>
<evidence type="ECO:0000313" key="9">
    <source>
        <dbReference type="Proteomes" id="UP000287166"/>
    </source>
</evidence>
<feature type="compositionally biased region" description="Low complexity" evidence="5">
    <location>
        <begin position="408"/>
        <end position="422"/>
    </location>
</feature>
<organism evidence="8 9">
    <name type="scientific">Sparassis crispa</name>
    <dbReference type="NCBI Taxonomy" id="139825"/>
    <lineage>
        <taxon>Eukaryota</taxon>
        <taxon>Fungi</taxon>
        <taxon>Dikarya</taxon>
        <taxon>Basidiomycota</taxon>
        <taxon>Agaricomycotina</taxon>
        <taxon>Agaricomycetes</taxon>
        <taxon>Polyporales</taxon>
        <taxon>Sparassidaceae</taxon>
        <taxon>Sparassis</taxon>
    </lineage>
</organism>
<evidence type="ECO:0000259" key="6">
    <source>
        <dbReference type="PROSITE" id="PS50135"/>
    </source>
</evidence>
<dbReference type="InParanoid" id="A0A401H5F5"/>
<dbReference type="SMART" id="SM00291">
    <property type="entry name" value="ZnF_ZZ"/>
    <property type="match status" value="4"/>
</dbReference>
<dbReference type="PROSITE" id="PS01357">
    <property type="entry name" value="ZF_ZZ_1"/>
    <property type="match status" value="1"/>
</dbReference>
<dbReference type="InterPro" id="IPR000433">
    <property type="entry name" value="Znf_ZZ"/>
</dbReference>
<accession>A0A401H5F5</accession>
<keyword evidence="2 4" id="KW-0863">Zinc-finger</keyword>
<dbReference type="OrthoDB" id="661148at2759"/>
<dbReference type="CDD" id="cd02249">
    <property type="entry name" value="ZZ"/>
    <property type="match status" value="1"/>
</dbReference>
<reference evidence="8 9" key="1">
    <citation type="journal article" date="2018" name="Sci. Rep.">
        <title>Genome sequence of the cauliflower mushroom Sparassis crispa (Hanabiratake) and its association with beneficial usage.</title>
        <authorList>
            <person name="Kiyama R."/>
            <person name="Furutani Y."/>
            <person name="Kawaguchi K."/>
            <person name="Nakanishi T."/>
        </authorList>
    </citation>
    <scope>NUCLEOTIDE SEQUENCE [LARGE SCALE GENOMIC DNA]</scope>
</reference>
<dbReference type="PANTHER" id="PTHR20930:SF0">
    <property type="entry name" value="PROTEIN ILRUN"/>
    <property type="match status" value="1"/>
</dbReference>
<feature type="region of interest" description="Disordered" evidence="5">
    <location>
        <begin position="232"/>
        <end position="253"/>
    </location>
</feature>
<evidence type="ECO:0000256" key="2">
    <source>
        <dbReference type="ARBA" id="ARBA00022771"/>
    </source>
</evidence>
<evidence type="ECO:0000256" key="3">
    <source>
        <dbReference type="ARBA" id="ARBA00022833"/>
    </source>
</evidence>
<feature type="compositionally biased region" description="Polar residues" evidence="5">
    <location>
        <begin position="622"/>
        <end position="633"/>
    </location>
</feature>
<dbReference type="GeneID" id="38786540"/>
<dbReference type="Gene3D" id="3.30.60.90">
    <property type="match status" value="4"/>
</dbReference>
<dbReference type="GO" id="GO:0008270">
    <property type="term" value="F:zinc ion binding"/>
    <property type="evidence" value="ECO:0007669"/>
    <property type="project" value="UniProtKB-KW"/>
</dbReference>
<proteinExistence type="predicted"/>
<dbReference type="InterPro" id="IPR043145">
    <property type="entry name" value="Znf_ZZ_sf"/>
</dbReference>